<proteinExistence type="predicted"/>
<evidence type="ECO:0000313" key="1">
    <source>
        <dbReference type="EMBL" id="KAK4324034.1"/>
    </source>
</evidence>
<reference evidence="1" key="1">
    <citation type="submission" date="2023-11" db="EMBL/GenBank/DDBJ databases">
        <title>Genome assemblies of two species of porcelain crab, Petrolisthes cinctipes and Petrolisthes manimaculis (Anomura: Porcellanidae).</title>
        <authorList>
            <person name="Angst P."/>
        </authorList>
    </citation>
    <scope>NUCLEOTIDE SEQUENCE</scope>
    <source>
        <strain evidence="1">PB745_02</strain>
        <tissue evidence="1">Gill</tissue>
    </source>
</reference>
<name>A0AAE1UN21_9EUCA</name>
<keyword evidence="2" id="KW-1185">Reference proteome</keyword>
<organism evidence="1 2">
    <name type="scientific">Petrolisthes manimaculis</name>
    <dbReference type="NCBI Taxonomy" id="1843537"/>
    <lineage>
        <taxon>Eukaryota</taxon>
        <taxon>Metazoa</taxon>
        <taxon>Ecdysozoa</taxon>
        <taxon>Arthropoda</taxon>
        <taxon>Crustacea</taxon>
        <taxon>Multicrustacea</taxon>
        <taxon>Malacostraca</taxon>
        <taxon>Eumalacostraca</taxon>
        <taxon>Eucarida</taxon>
        <taxon>Decapoda</taxon>
        <taxon>Pleocyemata</taxon>
        <taxon>Anomura</taxon>
        <taxon>Galatheoidea</taxon>
        <taxon>Porcellanidae</taxon>
        <taxon>Petrolisthes</taxon>
    </lineage>
</organism>
<dbReference type="Proteomes" id="UP001292094">
    <property type="component" value="Unassembled WGS sequence"/>
</dbReference>
<sequence length="66" mass="7144">MMVTADMTVEGVWSLVTRREFNAPQIHIVGRIRIELFTLSPSCILVAGKVVLIGGGMLPVVMACSQ</sequence>
<dbReference type="AlphaFoldDB" id="A0AAE1UN21"/>
<gene>
    <name evidence="1" type="ORF">Pmani_005307</name>
</gene>
<evidence type="ECO:0000313" key="2">
    <source>
        <dbReference type="Proteomes" id="UP001292094"/>
    </source>
</evidence>
<protein>
    <submittedName>
        <fullName evidence="1">Uncharacterized protein</fullName>
    </submittedName>
</protein>
<dbReference type="EMBL" id="JAWZYT010000388">
    <property type="protein sequence ID" value="KAK4324034.1"/>
    <property type="molecule type" value="Genomic_DNA"/>
</dbReference>
<accession>A0AAE1UN21</accession>
<comment type="caution">
    <text evidence="1">The sequence shown here is derived from an EMBL/GenBank/DDBJ whole genome shotgun (WGS) entry which is preliminary data.</text>
</comment>